<evidence type="ECO:0000256" key="3">
    <source>
        <dbReference type="ARBA" id="ARBA00020776"/>
    </source>
</evidence>
<dbReference type="SMART" id="SM00382">
    <property type="entry name" value="AAA"/>
    <property type="match status" value="1"/>
</dbReference>
<dbReference type="RefSeq" id="WP_273011926.1">
    <property type="nucleotide sequence ID" value="NZ_DAINLL010000031.1"/>
</dbReference>
<evidence type="ECO:0000313" key="8">
    <source>
        <dbReference type="EMBL" id="HAA83748.1"/>
    </source>
</evidence>
<name>A0A117LC53_9BACT</name>
<evidence type="ECO:0000259" key="7">
    <source>
        <dbReference type="SMART" id="SM00382"/>
    </source>
</evidence>
<dbReference type="Gene3D" id="3.40.50.300">
    <property type="entry name" value="P-loop containing nucleotide triphosphate hydrolases"/>
    <property type="match status" value="1"/>
</dbReference>
<dbReference type="FunFam" id="1.20.272.10:FF:000001">
    <property type="entry name" value="Putative AAA family ATPase"/>
    <property type="match status" value="1"/>
</dbReference>
<evidence type="ECO:0000313" key="9">
    <source>
        <dbReference type="Proteomes" id="UP000257240"/>
    </source>
</evidence>
<dbReference type="SUPFAM" id="SSF48019">
    <property type="entry name" value="post-AAA+ oligomerization domain-like"/>
    <property type="match status" value="1"/>
</dbReference>
<accession>A0A117LC53</accession>
<dbReference type="GO" id="GO:0003677">
    <property type="term" value="F:DNA binding"/>
    <property type="evidence" value="ECO:0007669"/>
    <property type="project" value="InterPro"/>
</dbReference>
<dbReference type="PANTHER" id="PTHR13779:SF7">
    <property type="entry name" value="ATPASE WRNIP1"/>
    <property type="match status" value="1"/>
</dbReference>
<comment type="function">
    <text evidence="1">DNA-dependent ATPase that plays important roles in cellular responses to stalled DNA replication processes.</text>
</comment>
<dbReference type="GO" id="GO:0017116">
    <property type="term" value="F:single-stranded DNA helicase activity"/>
    <property type="evidence" value="ECO:0007669"/>
    <property type="project" value="TreeGrafter"/>
</dbReference>
<comment type="similarity">
    <text evidence="2">Belongs to the AAA ATPase family. RarA/MGS1/WRNIP1 subfamily.</text>
</comment>
<feature type="domain" description="AAA+ ATPase" evidence="7">
    <location>
        <begin position="41"/>
        <end position="157"/>
    </location>
</feature>
<dbReference type="GO" id="GO:0016887">
    <property type="term" value="F:ATP hydrolysis activity"/>
    <property type="evidence" value="ECO:0007669"/>
    <property type="project" value="InterPro"/>
</dbReference>
<dbReference type="InterPro" id="IPR008921">
    <property type="entry name" value="DNA_pol3_clamp-load_cplx_C"/>
</dbReference>
<dbReference type="InterPro" id="IPR027417">
    <property type="entry name" value="P-loop_NTPase"/>
</dbReference>
<reference evidence="8 9" key="1">
    <citation type="journal article" date="2018" name="Nat. Biotechnol.">
        <title>A standardized bacterial taxonomy based on genome phylogeny substantially revises the tree of life.</title>
        <authorList>
            <person name="Parks D.H."/>
            <person name="Chuvochina M."/>
            <person name="Waite D.W."/>
            <person name="Rinke C."/>
            <person name="Skarshewski A."/>
            <person name="Chaumeil P.A."/>
            <person name="Hugenholtz P."/>
        </authorList>
    </citation>
    <scope>NUCLEOTIDE SEQUENCE [LARGE SCALE GENOMIC DNA]</scope>
    <source>
        <strain evidence="8">UBA12529</strain>
    </source>
</reference>
<dbReference type="CDD" id="cd00009">
    <property type="entry name" value="AAA"/>
    <property type="match status" value="1"/>
</dbReference>
<dbReference type="InterPro" id="IPR032423">
    <property type="entry name" value="AAA_assoc_2"/>
</dbReference>
<dbReference type="Pfam" id="PF00004">
    <property type="entry name" value="AAA"/>
    <property type="match status" value="1"/>
</dbReference>
<evidence type="ECO:0000256" key="2">
    <source>
        <dbReference type="ARBA" id="ARBA00008959"/>
    </source>
</evidence>
<evidence type="ECO:0000256" key="6">
    <source>
        <dbReference type="ARBA" id="ARBA00022840"/>
    </source>
</evidence>
<dbReference type="InterPro" id="IPR003593">
    <property type="entry name" value="AAA+_ATPase"/>
</dbReference>
<gene>
    <name evidence="8" type="ORF">DCE01_03040</name>
</gene>
<dbReference type="PANTHER" id="PTHR13779">
    <property type="entry name" value="WERNER HELICASE-INTERACTING PROTEIN 1 FAMILY MEMBER"/>
    <property type="match status" value="1"/>
</dbReference>
<protein>
    <recommendedName>
        <fullName evidence="3">Replication-associated recombination protein A</fullName>
    </recommendedName>
</protein>
<dbReference type="CDD" id="cd18139">
    <property type="entry name" value="HLD_clamp_RarA"/>
    <property type="match status" value="1"/>
</dbReference>
<dbReference type="GO" id="GO:0008047">
    <property type="term" value="F:enzyme activator activity"/>
    <property type="evidence" value="ECO:0007669"/>
    <property type="project" value="TreeGrafter"/>
</dbReference>
<dbReference type="Pfam" id="PF16193">
    <property type="entry name" value="AAA_assoc_2"/>
    <property type="match status" value="1"/>
</dbReference>
<dbReference type="FunFam" id="3.40.50.300:FF:000137">
    <property type="entry name" value="Replication-associated recombination protein A"/>
    <property type="match status" value="1"/>
</dbReference>
<dbReference type="AlphaFoldDB" id="A0A117LC53"/>
<evidence type="ECO:0000256" key="5">
    <source>
        <dbReference type="ARBA" id="ARBA00022741"/>
    </source>
</evidence>
<evidence type="ECO:0000256" key="4">
    <source>
        <dbReference type="ARBA" id="ARBA00022705"/>
    </source>
</evidence>
<organism evidence="8 9">
    <name type="scientific">Thermodesulfobacterium commune</name>
    <dbReference type="NCBI Taxonomy" id="1741"/>
    <lineage>
        <taxon>Bacteria</taxon>
        <taxon>Pseudomonadati</taxon>
        <taxon>Thermodesulfobacteriota</taxon>
        <taxon>Thermodesulfobacteria</taxon>
        <taxon>Thermodesulfobacteriales</taxon>
        <taxon>Thermodesulfobacteriaceae</taxon>
        <taxon>Thermodesulfobacterium</taxon>
    </lineage>
</organism>
<dbReference type="Pfam" id="PF12002">
    <property type="entry name" value="MgsA_C"/>
    <property type="match status" value="1"/>
</dbReference>
<dbReference type="InterPro" id="IPR051314">
    <property type="entry name" value="AAA_ATPase_RarA/MGS1/WRNIP1"/>
</dbReference>
<dbReference type="Proteomes" id="UP000257240">
    <property type="component" value="Unassembled WGS sequence"/>
</dbReference>
<dbReference type="SUPFAM" id="SSF52540">
    <property type="entry name" value="P-loop containing nucleoside triphosphate hydrolases"/>
    <property type="match status" value="1"/>
</dbReference>
<dbReference type="GO" id="GO:0000731">
    <property type="term" value="P:DNA synthesis involved in DNA repair"/>
    <property type="evidence" value="ECO:0007669"/>
    <property type="project" value="TreeGrafter"/>
</dbReference>
<dbReference type="Gene3D" id="1.10.8.60">
    <property type="match status" value="1"/>
</dbReference>
<comment type="caution">
    <text evidence="8">The sequence shown here is derived from an EMBL/GenBank/DDBJ whole genome shotgun (WGS) entry which is preliminary data.</text>
</comment>
<dbReference type="InterPro" id="IPR021886">
    <property type="entry name" value="MgsA_C"/>
</dbReference>
<dbReference type="InterPro" id="IPR003959">
    <property type="entry name" value="ATPase_AAA_core"/>
</dbReference>
<evidence type="ECO:0000256" key="1">
    <source>
        <dbReference type="ARBA" id="ARBA00002393"/>
    </source>
</evidence>
<dbReference type="EMBL" id="DLVE01000037">
    <property type="protein sequence ID" value="HAA83748.1"/>
    <property type="molecule type" value="Genomic_DNA"/>
</dbReference>
<sequence>MGFDYTPLAEKLKPKSWEDFVGQSHLVGEKGLLKILISQGKPFSFILWGPPGVGKTSLAFLVGQTLKAEFIVVSAVDTTVKDLKDIISKAKQLKGLNKPTLLFIDEIHRFNKTQQSFLLPYLEKGDIFLIGATTENPSFELIPPLLSRVKTFILNPLSKDEILLILKRGLERVLSETKEELIVEPEVLEKIAEASGGDARSALNLLELSLELTKAYGKKVLSLKDLKEELLFKPIKYDKAGEEHYNLISAFHKSMRGSDPDATVYWLARMLKSGEDPLYIARRIIICAAEDVGLADPMALVVAVAAKEAFEFLGQPEGELALAEAAIYVASAPKSNSVYRALNDCYEEIDRSKELPVPLHLRNPVTRLLKNLGYGKDYKYAHDYEEGFVFQSYLPEDIKHKQFYFPSDRGIEKKIKERLKILWKGFKIYDK</sequence>
<keyword evidence="4" id="KW-0235">DNA replication</keyword>
<keyword evidence="6" id="KW-0067">ATP-binding</keyword>
<dbReference type="GO" id="GO:0006261">
    <property type="term" value="P:DNA-templated DNA replication"/>
    <property type="evidence" value="ECO:0007669"/>
    <property type="project" value="TreeGrafter"/>
</dbReference>
<dbReference type="GO" id="GO:0005524">
    <property type="term" value="F:ATP binding"/>
    <property type="evidence" value="ECO:0007669"/>
    <property type="project" value="UniProtKB-KW"/>
</dbReference>
<keyword evidence="5" id="KW-0547">Nucleotide-binding</keyword>
<proteinExistence type="inferred from homology"/>
<dbReference type="Gene3D" id="1.10.3710.10">
    <property type="entry name" value="DNA polymerase III clamp loader subunits, C-terminal domain"/>
    <property type="match status" value="1"/>
</dbReference>
<dbReference type="Gene3D" id="1.20.272.10">
    <property type="match status" value="1"/>
</dbReference>